<reference evidence="3" key="1">
    <citation type="submission" date="2016-06" db="EMBL/GenBank/DDBJ databases">
        <authorList>
            <person name="Varghese N."/>
            <person name="Submissions Spin"/>
        </authorList>
    </citation>
    <scope>NUCLEOTIDE SEQUENCE [LARGE SCALE GENOMIC DNA]</scope>
    <source>
        <strain evidence="3">DSM 44151</strain>
    </source>
</reference>
<accession>A0A1C6VAA4</accession>
<evidence type="ECO:0000256" key="1">
    <source>
        <dbReference type="SAM" id="MobiDB-lite"/>
    </source>
</evidence>
<evidence type="ECO:0000313" key="2">
    <source>
        <dbReference type="EMBL" id="SCL63238.1"/>
    </source>
</evidence>
<organism evidence="2 3">
    <name type="scientific">Micromonospora chersina</name>
    <dbReference type="NCBI Taxonomy" id="47854"/>
    <lineage>
        <taxon>Bacteria</taxon>
        <taxon>Bacillati</taxon>
        <taxon>Actinomycetota</taxon>
        <taxon>Actinomycetes</taxon>
        <taxon>Micromonosporales</taxon>
        <taxon>Micromonosporaceae</taxon>
        <taxon>Micromonospora</taxon>
    </lineage>
</organism>
<protein>
    <submittedName>
        <fullName evidence="2">Uncharacterized protein</fullName>
    </submittedName>
</protein>
<sequence>MAAQAAGAFRRTPIERSDQRVAWERTDQAFFAAGACHILAWVCRGSYPGRRIEIAGVRPAGEWQIFHVYAVWDGWAFDHSGWNPEPQLLAVNTEFEGRPLESVRITDDLAGFCATHHSRMPSEYWRDPLPRARDYVSRHSPPWAAHPPSVPVQPAHLPLELREADGAALRGRQPEGIGHLPDLPPQGP</sequence>
<feature type="region of interest" description="Disordered" evidence="1">
    <location>
        <begin position="165"/>
        <end position="188"/>
    </location>
</feature>
<proteinExistence type="predicted"/>
<dbReference type="AlphaFoldDB" id="A0A1C6VAA4"/>
<name>A0A1C6VAA4_9ACTN</name>
<dbReference type="Proteomes" id="UP000198605">
    <property type="component" value="Unassembled WGS sequence"/>
</dbReference>
<evidence type="ECO:0000313" key="3">
    <source>
        <dbReference type="Proteomes" id="UP000198605"/>
    </source>
</evidence>
<keyword evidence="3" id="KW-1185">Reference proteome</keyword>
<dbReference type="EMBL" id="FMIB01000002">
    <property type="protein sequence ID" value="SCL63238.1"/>
    <property type="molecule type" value="Genomic_DNA"/>
</dbReference>
<gene>
    <name evidence="2" type="ORF">GA0070603_3558</name>
</gene>